<dbReference type="Proteomes" id="UP000018948">
    <property type="component" value="Unassembled WGS sequence"/>
</dbReference>
<dbReference type="AlphaFoldDB" id="W2YZW8"/>
<name>W2YZW8_PHYNI</name>
<gene>
    <name evidence="1" type="ORF">F442_12299</name>
</gene>
<evidence type="ECO:0000313" key="2">
    <source>
        <dbReference type="Proteomes" id="UP000018948"/>
    </source>
</evidence>
<reference evidence="1 2" key="1">
    <citation type="submission" date="2013-11" db="EMBL/GenBank/DDBJ databases">
        <title>The Genome Sequence of Phytophthora parasitica P10297.</title>
        <authorList>
            <consortium name="The Broad Institute Genomics Platform"/>
            <person name="Russ C."/>
            <person name="Tyler B."/>
            <person name="Panabieres F."/>
            <person name="Shan W."/>
            <person name="Tripathy S."/>
            <person name="Grunwald N."/>
            <person name="Machado M."/>
            <person name="Johnson C.S."/>
            <person name="Walker B."/>
            <person name="Young S.K."/>
            <person name="Zeng Q."/>
            <person name="Gargeya S."/>
            <person name="Fitzgerald M."/>
            <person name="Haas B."/>
            <person name="Abouelleil A."/>
            <person name="Allen A.W."/>
            <person name="Alvarado L."/>
            <person name="Arachchi H.M."/>
            <person name="Berlin A.M."/>
            <person name="Chapman S.B."/>
            <person name="Gainer-Dewar J."/>
            <person name="Goldberg J."/>
            <person name="Griggs A."/>
            <person name="Gujja S."/>
            <person name="Hansen M."/>
            <person name="Howarth C."/>
            <person name="Imamovic A."/>
            <person name="Ireland A."/>
            <person name="Larimer J."/>
            <person name="McCowan C."/>
            <person name="Murphy C."/>
            <person name="Pearson M."/>
            <person name="Poon T.W."/>
            <person name="Priest M."/>
            <person name="Roberts A."/>
            <person name="Saif S."/>
            <person name="Shea T."/>
            <person name="Sisk P."/>
            <person name="Sykes S."/>
            <person name="Wortman J."/>
            <person name="Nusbaum C."/>
            <person name="Birren B."/>
        </authorList>
    </citation>
    <scope>NUCLEOTIDE SEQUENCE [LARGE SCALE GENOMIC DNA]</scope>
    <source>
        <strain evidence="1 2">P10297</strain>
    </source>
</reference>
<accession>W2YZW8</accession>
<proteinExistence type="predicted"/>
<dbReference type="EMBL" id="ANIY01002542">
    <property type="protein sequence ID" value="ETP40345.1"/>
    <property type="molecule type" value="Genomic_DNA"/>
</dbReference>
<organism evidence="1 2">
    <name type="scientific">Phytophthora nicotianae P10297</name>
    <dbReference type="NCBI Taxonomy" id="1317064"/>
    <lineage>
        <taxon>Eukaryota</taxon>
        <taxon>Sar</taxon>
        <taxon>Stramenopiles</taxon>
        <taxon>Oomycota</taxon>
        <taxon>Peronosporomycetes</taxon>
        <taxon>Peronosporales</taxon>
        <taxon>Peronosporaceae</taxon>
        <taxon>Phytophthora</taxon>
    </lineage>
</organism>
<protein>
    <submittedName>
        <fullName evidence="1">Uncharacterized protein</fullName>
    </submittedName>
</protein>
<evidence type="ECO:0000313" key="1">
    <source>
        <dbReference type="EMBL" id="ETP40345.1"/>
    </source>
</evidence>
<sequence length="161" mass="16897">MLAELATRSLVASLSMVVSQSSCSLWGTWRFTSSCHETGACCSELAPPGNIELAPALPPNIWDIMGIIWDIIWLRSGMAGGAAAVLGVETAPRAQDAGTAGVEGVASSSAISMSISSAKLSSISSSERDMLSRMSSLILAAKKSKMTVNDQKLQFKIIFTI</sequence>
<comment type="caution">
    <text evidence="1">The sequence shown here is derived from an EMBL/GenBank/DDBJ whole genome shotgun (WGS) entry which is preliminary data.</text>
</comment>